<dbReference type="PANTHER" id="PTHR48012:SF26">
    <property type="entry name" value="SERINE_THREONINE-PROTEIN KINASE DDB_G0283821-RELATED"/>
    <property type="match status" value="1"/>
</dbReference>
<dbReference type="InterPro" id="IPR000719">
    <property type="entry name" value="Prot_kinase_dom"/>
</dbReference>
<evidence type="ECO:0000313" key="6">
    <source>
        <dbReference type="Proteomes" id="UP000015354"/>
    </source>
</evidence>
<dbReference type="SMART" id="SM00220">
    <property type="entry name" value="S_TKc"/>
    <property type="match status" value="1"/>
</dbReference>
<dbReference type="Proteomes" id="UP000015354">
    <property type="component" value="Unassembled WGS sequence"/>
</dbReference>
<proteinExistence type="predicted"/>
<dbReference type="InterPro" id="IPR011009">
    <property type="entry name" value="Kinase-like_dom_sf"/>
</dbReference>
<dbReference type="GO" id="GO:0004674">
    <property type="term" value="F:protein serine/threonine kinase activity"/>
    <property type="evidence" value="ECO:0007669"/>
    <property type="project" value="TreeGrafter"/>
</dbReference>
<organism evidence="5 6">
    <name type="scientific">Strigomonas culicis</name>
    <dbReference type="NCBI Taxonomy" id="28005"/>
    <lineage>
        <taxon>Eukaryota</taxon>
        <taxon>Discoba</taxon>
        <taxon>Euglenozoa</taxon>
        <taxon>Kinetoplastea</taxon>
        <taxon>Metakinetoplastina</taxon>
        <taxon>Trypanosomatida</taxon>
        <taxon>Trypanosomatidae</taxon>
        <taxon>Strigomonadinae</taxon>
        <taxon>Strigomonas</taxon>
    </lineage>
</organism>
<feature type="domain" description="Protein kinase" evidence="4">
    <location>
        <begin position="8"/>
        <end position="308"/>
    </location>
</feature>
<evidence type="ECO:0000313" key="5">
    <source>
        <dbReference type="EMBL" id="EPY31075.1"/>
    </source>
</evidence>
<dbReference type="OrthoDB" id="272800at2759"/>
<evidence type="ECO:0000256" key="2">
    <source>
        <dbReference type="ARBA" id="ARBA00022840"/>
    </source>
</evidence>
<keyword evidence="5" id="KW-0808">Transferase</keyword>
<dbReference type="CDD" id="cd06606">
    <property type="entry name" value="STKc_MAPKKK"/>
    <property type="match status" value="1"/>
</dbReference>
<keyword evidence="6" id="KW-1185">Reference proteome</keyword>
<keyword evidence="5" id="KW-0418">Kinase</keyword>
<dbReference type="PROSITE" id="PS50011">
    <property type="entry name" value="PROTEIN_KINASE_DOM"/>
    <property type="match status" value="1"/>
</dbReference>
<evidence type="ECO:0000256" key="1">
    <source>
        <dbReference type="ARBA" id="ARBA00022741"/>
    </source>
</evidence>
<accession>S9W5C1</accession>
<keyword evidence="1" id="KW-0547">Nucleotide-binding</keyword>
<dbReference type="InterPro" id="IPR008271">
    <property type="entry name" value="Ser/Thr_kinase_AS"/>
</dbReference>
<feature type="region of interest" description="Disordered" evidence="3">
    <location>
        <begin position="313"/>
        <end position="360"/>
    </location>
</feature>
<name>S9W5C1_9TRYP</name>
<dbReference type="GO" id="GO:0005737">
    <property type="term" value="C:cytoplasm"/>
    <property type="evidence" value="ECO:0007669"/>
    <property type="project" value="TreeGrafter"/>
</dbReference>
<sequence length="360" mass="38618">MNQLESIRRLHKKLGIGARGVVYLGFDDDTGAFVAIKEISFVEPTRLSEDEAMHGQPSVDEPAQVLRELRVMQQIHHERLVAYLGARRSVAGVEILMEYVGGGSLERLLRHAGPLREAVARRYVRDMLEGLCYLHDTVRVCHRDIKPGNILLTPDGRCKLTDFGASAMLAGTDSFMQTTVGTPWYMAPEVIHSGSGGSPLSDSSAAEGDGRQSTRSPSCRSRGYTTRADIWSLGVTLFEMLTGEKPFGGQLRNTAAVMFAIVEGAATPPALPPSSAASADLQGFLRLCLTYDRRQRPTAAELLRHAWLAAGAPAPPRATPPPKPAQQRELARGAAAGAPGGAAAAPRHSTSTVRAHAVAQ</sequence>
<feature type="compositionally biased region" description="Pro residues" evidence="3">
    <location>
        <begin position="313"/>
        <end position="324"/>
    </location>
</feature>
<evidence type="ECO:0000256" key="3">
    <source>
        <dbReference type="SAM" id="MobiDB-lite"/>
    </source>
</evidence>
<gene>
    <name evidence="5" type="ORF">STCU_03635</name>
</gene>
<dbReference type="PANTHER" id="PTHR48012">
    <property type="entry name" value="STERILE20-LIKE KINASE, ISOFORM B-RELATED"/>
    <property type="match status" value="1"/>
</dbReference>
<dbReference type="PROSITE" id="PS00108">
    <property type="entry name" value="PROTEIN_KINASE_ST"/>
    <property type="match status" value="1"/>
</dbReference>
<dbReference type="AlphaFoldDB" id="S9W5C1"/>
<reference evidence="5 6" key="1">
    <citation type="journal article" date="2013" name="PLoS ONE">
        <title>Predicting the Proteins of Angomonas deanei, Strigomonas culicis and Their Respective Endosymbionts Reveals New Aspects of the Trypanosomatidae Family.</title>
        <authorList>
            <person name="Motta M.C."/>
            <person name="Martins A.C."/>
            <person name="de Souza S.S."/>
            <person name="Catta-Preta C.M."/>
            <person name="Silva R."/>
            <person name="Klein C.C."/>
            <person name="de Almeida L.G."/>
            <person name="de Lima Cunha O."/>
            <person name="Ciapina L.P."/>
            <person name="Brocchi M."/>
            <person name="Colabardini A.C."/>
            <person name="de Araujo Lima B."/>
            <person name="Machado C.R."/>
            <person name="de Almeida Soares C.M."/>
            <person name="Probst C.M."/>
            <person name="de Menezes C.B."/>
            <person name="Thompson C.E."/>
            <person name="Bartholomeu D.C."/>
            <person name="Gradia D.F."/>
            <person name="Pavoni D.P."/>
            <person name="Grisard E.C."/>
            <person name="Fantinatti-Garboggini F."/>
            <person name="Marchini F.K."/>
            <person name="Rodrigues-Luiz G.F."/>
            <person name="Wagner G."/>
            <person name="Goldman G.H."/>
            <person name="Fietto J.L."/>
            <person name="Elias M.C."/>
            <person name="Goldman M.H."/>
            <person name="Sagot M.F."/>
            <person name="Pereira M."/>
            <person name="Stoco P.H."/>
            <person name="de Mendonca-Neto R.P."/>
            <person name="Teixeira S.M."/>
            <person name="Maciel T.E."/>
            <person name="de Oliveira Mendes T.A."/>
            <person name="Urmenyi T.P."/>
            <person name="de Souza W."/>
            <person name="Schenkman S."/>
            <person name="de Vasconcelos A.T."/>
        </authorList>
    </citation>
    <scope>NUCLEOTIDE SEQUENCE [LARGE SCALE GENOMIC DNA]</scope>
</reference>
<evidence type="ECO:0000259" key="4">
    <source>
        <dbReference type="PROSITE" id="PS50011"/>
    </source>
</evidence>
<feature type="compositionally biased region" description="Low complexity" evidence="3">
    <location>
        <begin position="332"/>
        <end position="347"/>
    </location>
</feature>
<feature type="region of interest" description="Disordered" evidence="3">
    <location>
        <begin position="195"/>
        <end position="222"/>
    </location>
</feature>
<keyword evidence="2" id="KW-0067">ATP-binding</keyword>
<dbReference type="EMBL" id="ATMH01003635">
    <property type="protein sequence ID" value="EPY31075.1"/>
    <property type="molecule type" value="Genomic_DNA"/>
</dbReference>
<dbReference type="Pfam" id="PF00069">
    <property type="entry name" value="Pkinase"/>
    <property type="match status" value="2"/>
</dbReference>
<protein>
    <submittedName>
        <fullName evidence="5">Mitogen-activated protein kinase kinase kinase 2</fullName>
    </submittedName>
</protein>
<dbReference type="SUPFAM" id="SSF56112">
    <property type="entry name" value="Protein kinase-like (PK-like)"/>
    <property type="match status" value="1"/>
</dbReference>
<comment type="caution">
    <text evidence="5">The sequence shown here is derived from an EMBL/GenBank/DDBJ whole genome shotgun (WGS) entry which is preliminary data.</text>
</comment>
<dbReference type="Gene3D" id="1.10.510.10">
    <property type="entry name" value="Transferase(Phosphotransferase) domain 1"/>
    <property type="match status" value="1"/>
</dbReference>
<dbReference type="InterPro" id="IPR050629">
    <property type="entry name" value="STE20/SPS1-PAK"/>
</dbReference>
<dbReference type="GO" id="GO:0005524">
    <property type="term" value="F:ATP binding"/>
    <property type="evidence" value="ECO:0007669"/>
    <property type="project" value="UniProtKB-KW"/>
</dbReference>